<evidence type="ECO:0000256" key="1">
    <source>
        <dbReference type="SAM" id="Phobius"/>
    </source>
</evidence>
<keyword evidence="1" id="KW-0812">Transmembrane</keyword>
<reference evidence="2" key="1">
    <citation type="journal article" date="2021" name="Proc. Natl. Acad. Sci. U.S.A.">
        <title>A Catalog of Tens of Thousands of Viruses from Human Metagenomes Reveals Hidden Associations with Chronic Diseases.</title>
        <authorList>
            <person name="Tisza M.J."/>
            <person name="Buck C.B."/>
        </authorList>
    </citation>
    <scope>NUCLEOTIDE SEQUENCE</scope>
    <source>
        <strain evidence="2">CtRNB7</strain>
    </source>
</reference>
<keyword evidence="1" id="KW-0472">Membrane</keyword>
<keyword evidence="1" id="KW-1133">Transmembrane helix</keyword>
<sequence length="197" mass="22751">MKDFLKKNILPLLSLLISVITLLLFWCRFTPFTWDSFGAMATLLGVIVTFLVGFQIWMILNNGSFESNIKEIQKGLDIKMKIIEKSIKDADYTYNLYFAKIYGESLNLPEYIRFSLQTIYYGVQCETPHHISGCNDLIRNVNSIITNCGELMMTSDKQEILLQNFYKVENILQSKDIDKYAFKNIGKSIKEAIIVED</sequence>
<protein>
    <submittedName>
        <fullName evidence="2">Uncharacterized protein</fullName>
    </submittedName>
</protein>
<accession>A0A8S5PV62</accession>
<proteinExistence type="predicted"/>
<dbReference type="EMBL" id="BK015520">
    <property type="protein sequence ID" value="DAE10778.1"/>
    <property type="molecule type" value="Genomic_DNA"/>
</dbReference>
<evidence type="ECO:0000313" key="2">
    <source>
        <dbReference type="EMBL" id="DAE10778.1"/>
    </source>
</evidence>
<feature type="transmembrane region" description="Helical" evidence="1">
    <location>
        <begin position="37"/>
        <end position="60"/>
    </location>
</feature>
<feature type="transmembrane region" description="Helical" evidence="1">
    <location>
        <begin position="12"/>
        <end position="31"/>
    </location>
</feature>
<name>A0A8S5PV62_9CAUD</name>
<organism evidence="2">
    <name type="scientific">Siphoviridae sp. ctRNB7</name>
    <dbReference type="NCBI Taxonomy" id="2825502"/>
    <lineage>
        <taxon>Viruses</taxon>
        <taxon>Duplodnaviria</taxon>
        <taxon>Heunggongvirae</taxon>
        <taxon>Uroviricota</taxon>
        <taxon>Caudoviricetes</taxon>
    </lineage>
</organism>